<protein>
    <submittedName>
        <fullName evidence="1">Uncharacterized protein</fullName>
    </submittedName>
</protein>
<dbReference type="EMBL" id="WBMR01000019">
    <property type="protein sequence ID" value="KAB2384763.1"/>
    <property type="molecule type" value="Genomic_DNA"/>
</dbReference>
<keyword evidence="2" id="KW-1185">Reference proteome</keyword>
<reference evidence="1 2" key="1">
    <citation type="submission" date="2019-09" db="EMBL/GenBank/DDBJ databases">
        <title>Actinomadura physcomitrii sp. nov., a novel actinomycete isolated from moss [Physcomitrium sphaericum (Ludw) Fuernr].</title>
        <authorList>
            <person name="Liu C."/>
            <person name="Zhuang X."/>
        </authorList>
    </citation>
    <scope>NUCLEOTIDE SEQUENCE [LARGE SCALE GENOMIC DNA]</scope>
    <source>
        <strain evidence="1 2">CYP1-1B</strain>
    </source>
</reference>
<organism evidence="1 2">
    <name type="scientific">Actinomadura montaniterrae</name>
    <dbReference type="NCBI Taxonomy" id="1803903"/>
    <lineage>
        <taxon>Bacteria</taxon>
        <taxon>Bacillati</taxon>
        <taxon>Actinomycetota</taxon>
        <taxon>Actinomycetes</taxon>
        <taxon>Streptosporangiales</taxon>
        <taxon>Thermomonosporaceae</taxon>
        <taxon>Actinomadura</taxon>
    </lineage>
</organism>
<accession>A0A6L3W2H8</accession>
<dbReference type="AlphaFoldDB" id="A0A6L3W2H8"/>
<proteinExistence type="predicted"/>
<name>A0A6L3W2H8_9ACTN</name>
<evidence type="ECO:0000313" key="1">
    <source>
        <dbReference type="EMBL" id="KAB2384763.1"/>
    </source>
</evidence>
<gene>
    <name evidence="1" type="ORF">F9B16_09960</name>
</gene>
<evidence type="ECO:0000313" key="2">
    <source>
        <dbReference type="Proteomes" id="UP000483004"/>
    </source>
</evidence>
<dbReference type="Proteomes" id="UP000483004">
    <property type="component" value="Unassembled WGS sequence"/>
</dbReference>
<dbReference type="OrthoDB" id="3469224at2"/>
<comment type="caution">
    <text evidence="1">The sequence shown here is derived from an EMBL/GenBank/DDBJ whole genome shotgun (WGS) entry which is preliminary data.</text>
</comment>
<sequence length="183" mass="19499">MTLPPVPWIPEFNAGGPAVDQLNTMAMALQFVLDRPRFRARRAVTAWTLTEGVNNIPSWDTVDEDNYGGWSAGTPGRYVCQAAGWYQVTAAVSLSGTGAGGLVLIPGIFVNGASPTGVGTVWEGPEMPVPIGGPKTVPAAWSVWLDVGDYVQLNVWYSSESSITATDITPGFETRIELVWDGA</sequence>
<dbReference type="RefSeq" id="WP_151539718.1">
    <property type="nucleotide sequence ID" value="NZ_WBMR01000019.1"/>
</dbReference>